<evidence type="ECO:0000313" key="3">
    <source>
        <dbReference type="Proteomes" id="UP000271098"/>
    </source>
</evidence>
<evidence type="ECO:0000313" key="4">
    <source>
        <dbReference type="WBParaSite" id="GPUH_0002449201-mRNA-1"/>
    </source>
</evidence>
<dbReference type="Proteomes" id="UP000271098">
    <property type="component" value="Unassembled WGS sequence"/>
</dbReference>
<feature type="domain" description="Tiam1/2 second PH-like" evidence="1">
    <location>
        <begin position="4"/>
        <end position="108"/>
    </location>
</feature>
<dbReference type="InterPro" id="IPR055230">
    <property type="entry name" value="PH_Tiam1/2"/>
</dbReference>
<dbReference type="EMBL" id="UYRT01101214">
    <property type="protein sequence ID" value="VDN42868.1"/>
    <property type="molecule type" value="Genomic_DNA"/>
</dbReference>
<dbReference type="SUPFAM" id="SSF50729">
    <property type="entry name" value="PH domain-like"/>
    <property type="match status" value="1"/>
</dbReference>
<evidence type="ECO:0000259" key="1">
    <source>
        <dbReference type="Pfam" id="PF23014"/>
    </source>
</evidence>
<accession>A0A183EU21</accession>
<dbReference type="WBParaSite" id="GPUH_0002449201-mRNA-1">
    <property type="protein sequence ID" value="GPUH_0002449201-mRNA-1"/>
    <property type="gene ID" value="GPUH_0002449201"/>
</dbReference>
<evidence type="ECO:0000313" key="2">
    <source>
        <dbReference type="EMBL" id="VDN42868.1"/>
    </source>
</evidence>
<dbReference type="OrthoDB" id="1594986at2759"/>
<proteinExistence type="predicted"/>
<protein>
    <submittedName>
        <fullName evidence="4">Secreted protein</fullName>
    </submittedName>
</protein>
<dbReference type="AlphaFoldDB" id="A0A183EU21"/>
<dbReference type="InterPro" id="IPR011993">
    <property type="entry name" value="PH-like_dom_sf"/>
</dbReference>
<dbReference type="Gene3D" id="2.30.29.30">
    <property type="entry name" value="Pleckstrin-homology domain (PH domain)/Phosphotyrosine-binding domain (PTB)"/>
    <property type="match status" value="1"/>
</dbReference>
<reference evidence="2 3" key="2">
    <citation type="submission" date="2018-11" db="EMBL/GenBank/DDBJ databases">
        <authorList>
            <consortium name="Pathogen Informatics"/>
        </authorList>
    </citation>
    <scope>NUCLEOTIDE SEQUENCE [LARGE SCALE GENOMIC DNA]</scope>
</reference>
<sequence length="113" mass="12906">MNFSQLLMFAHVNWLNCSENRSRPVPCVAFVFSTLILIFCPTLSKNKTKVYRILPIAEVEVNERDCESAQSQYIFVLIHIGSSREPLYHLCCCQAEVKNHFIKSIRKAAATIA</sequence>
<name>A0A183EU21_9BILA</name>
<reference evidence="4" key="1">
    <citation type="submission" date="2016-06" db="UniProtKB">
        <authorList>
            <consortium name="WormBaseParasite"/>
        </authorList>
    </citation>
    <scope>IDENTIFICATION</scope>
</reference>
<dbReference type="Pfam" id="PF23014">
    <property type="entry name" value="PH_Tiam1"/>
    <property type="match status" value="1"/>
</dbReference>
<keyword evidence="3" id="KW-1185">Reference proteome</keyword>
<gene>
    <name evidence="2" type="ORF">GPUH_LOCUS24462</name>
</gene>
<organism evidence="4">
    <name type="scientific">Gongylonema pulchrum</name>
    <dbReference type="NCBI Taxonomy" id="637853"/>
    <lineage>
        <taxon>Eukaryota</taxon>
        <taxon>Metazoa</taxon>
        <taxon>Ecdysozoa</taxon>
        <taxon>Nematoda</taxon>
        <taxon>Chromadorea</taxon>
        <taxon>Rhabditida</taxon>
        <taxon>Spirurina</taxon>
        <taxon>Spiruromorpha</taxon>
        <taxon>Spiruroidea</taxon>
        <taxon>Gongylonematidae</taxon>
        <taxon>Gongylonema</taxon>
    </lineage>
</organism>